<name>A0A2T4YM60_9SPHN</name>
<keyword evidence="3" id="KW-1185">Reference proteome</keyword>
<dbReference type="AlphaFoldDB" id="A0A2T4YM60"/>
<feature type="region of interest" description="Disordered" evidence="1">
    <location>
        <begin position="25"/>
        <end position="102"/>
    </location>
</feature>
<evidence type="ECO:0000313" key="2">
    <source>
        <dbReference type="EMBL" id="PTM44495.1"/>
    </source>
</evidence>
<feature type="compositionally biased region" description="Acidic residues" evidence="1">
    <location>
        <begin position="93"/>
        <end position="102"/>
    </location>
</feature>
<evidence type="ECO:0000313" key="3">
    <source>
        <dbReference type="Proteomes" id="UP000240996"/>
    </source>
</evidence>
<evidence type="ECO:0000256" key="1">
    <source>
        <dbReference type="SAM" id="MobiDB-lite"/>
    </source>
</evidence>
<dbReference type="Proteomes" id="UP000240996">
    <property type="component" value="Unassembled WGS sequence"/>
</dbReference>
<dbReference type="EMBL" id="PZZN01000003">
    <property type="protein sequence ID" value="PTM44495.1"/>
    <property type="molecule type" value="Genomic_DNA"/>
</dbReference>
<comment type="caution">
    <text evidence="2">The sequence shown here is derived from an EMBL/GenBank/DDBJ whole genome shotgun (WGS) entry which is preliminary data.</text>
</comment>
<accession>A0A2T4YM60</accession>
<reference evidence="2 3" key="1">
    <citation type="submission" date="2018-04" db="EMBL/GenBank/DDBJ databases">
        <title>Genomic Encyclopedia of Type Strains, Phase III (KMG-III): the genomes of soil and plant-associated and newly described type strains.</title>
        <authorList>
            <person name="Whitman W."/>
        </authorList>
    </citation>
    <scope>NUCLEOTIDE SEQUENCE [LARGE SCALE GENOMIC DNA]</scope>
    <source>
        <strain evidence="2 3">NW12</strain>
    </source>
</reference>
<sequence>MRTKLWMGVGAFVIAQSGQAVIGDAAAKPMPSPAQQVGEGEGEGEGEGRRVVRSGKARHAVTSPRRARAVQQQRGQRGEGEYEGGENERGEGGENEGGEGER</sequence>
<feature type="compositionally biased region" description="Basic and acidic residues" evidence="1">
    <location>
        <begin position="76"/>
        <end position="92"/>
    </location>
</feature>
<proteinExistence type="predicted"/>
<organism evidence="2 3">
    <name type="scientific">Sphingomonas aerolata</name>
    <dbReference type="NCBI Taxonomy" id="185951"/>
    <lineage>
        <taxon>Bacteria</taxon>
        <taxon>Pseudomonadati</taxon>
        <taxon>Pseudomonadota</taxon>
        <taxon>Alphaproteobacteria</taxon>
        <taxon>Sphingomonadales</taxon>
        <taxon>Sphingomonadaceae</taxon>
        <taxon>Sphingomonas</taxon>
    </lineage>
</organism>
<gene>
    <name evidence="2" type="ORF">C8J24_2700</name>
</gene>
<protein>
    <submittedName>
        <fullName evidence="2">Uncharacterized protein</fullName>
    </submittedName>
</protein>
<dbReference type="RefSeq" id="WP_146163685.1">
    <property type="nucleotide sequence ID" value="NZ_JAPZPU010000003.1"/>
</dbReference>